<dbReference type="Pfam" id="PF00669">
    <property type="entry name" value="Flagellin_N"/>
    <property type="match status" value="1"/>
</dbReference>
<name>A0ABW4HR88_9BACI</name>
<dbReference type="NCBIfam" id="TIGR02550">
    <property type="entry name" value="flagell_flgL"/>
    <property type="match status" value="1"/>
</dbReference>
<dbReference type="Gene3D" id="1.20.1330.10">
    <property type="entry name" value="f41 fragment of flagellin, N-terminal domain"/>
    <property type="match status" value="1"/>
</dbReference>
<sequence>MRVTQSMLSNNLLRNLNQSYAEMDKYFNQLNTGKKFNRPSDDPVAAMKGIGFRTELHQVKQYQRNTNEVHNWLDNLDSALDQVNSGLQRIRYLAVQASNGTYGESELKSIAAEVEQIKADLIETANMKVNDKYIFNGTNTNIPPVNVDAEPIVVEFDDSQVIIKVATNSELAANVDGNKVFMNGEESLFDTIDHFIAKLNGEIDEDMDESIADMDIFIDNVINSRADLGAKMNRLELIENRLAKQEIVATSTLSKNEDINYAETITNLITQESIHRAALSSGARIMQPTLLDFLR</sequence>
<dbReference type="EMBL" id="JBHUDE010000034">
    <property type="protein sequence ID" value="MFD1607339.1"/>
    <property type="molecule type" value="Genomic_DNA"/>
</dbReference>
<gene>
    <name evidence="6" type="primary">flgL</name>
    <name evidence="6" type="ORF">ACFSBH_06720</name>
</gene>
<comment type="similarity">
    <text evidence="2">Belongs to the bacterial flagellin family.</text>
</comment>
<dbReference type="Proteomes" id="UP001597221">
    <property type="component" value="Unassembled WGS sequence"/>
</dbReference>
<keyword evidence="6" id="KW-0282">Flagellum</keyword>
<dbReference type="InterPro" id="IPR001029">
    <property type="entry name" value="Flagellin_N"/>
</dbReference>
<evidence type="ECO:0000313" key="6">
    <source>
        <dbReference type="EMBL" id="MFD1607339.1"/>
    </source>
</evidence>
<dbReference type="InterPro" id="IPR013384">
    <property type="entry name" value="Flagell_FlgL"/>
</dbReference>
<evidence type="ECO:0000256" key="3">
    <source>
        <dbReference type="ARBA" id="ARBA00023143"/>
    </source>
</evidence>
<evidence type="ECO:0000259" key="5">
    <source>
        <dbReference type="Pfam" id="PF00700"/>
    </source>
</evidence>
<evidence type="ECO:0000259" key="4">
    <source>
        <dbReference type="Pfam" id="PF00669"/>
    </source>
</evidence>
<reference evidence="7" key="1">
    <citation type="journal article" date="2019" name="Int. J. Syst. Evol. Microbiol.">
        <title>The Global Catalogue of Microorganisms (GCM) 10K type strain sequencing project: providing services to taxonomists for standard genome sequencing and annotation.</title>
        <authorList>
            <consortium name="The Broad Institute Genomics Platform"/>
            <consortium name="The Broad Institute Genome Sequencing Center for Infectious Disease"/>
            <person name="Wu L."/>
            <person name="Ma J."/>
        </authorList>
    </citation>
    <scope>NUCLEOTIDE SEQUENCE [LARGE SCALE GENOMIC DNA]</scope>
    <source>
        <strain evidence="7">CGMCC 1.12376</strain>
    </source>
</reference>
<organism evidence="6 7">
    <name type="scientific">Oceanobacillus luteolus</name>
    <dbReference type="NCBI Taxonomy" id="1274358"/>
    <lineage>
        <taxon>Bacteria</taxon>
        <taxon>Bacillati</taxon>
        <taxon>Bacillota</taxon>
        <taxon>Bacilli</taxon>
        <taxon>Bacillales</taxon>
        <taxon>Bacillaceae</taxon>
        <taxon>Oceanobacillus</taxon>
    </lineage>
</organism>
<keyword evidence="6" id="KW-0966">Cell projection</keyword>
<comment type="caution">
    <text evidence="6">The sequence shown here is derived from an EMBL/GenBank/DDBJ whole genome shotgun (WGS) entry which is preliminary data.</text>
</comment>
<evidence type="ECO:0000256" key="1">
    <source>
        <dbReference type="ARBA" id="ARBA00004365"/>
    </source>
</evidence>
<accession>A0ABW4HR88</accession>
<keyword evidence="7" id="KW-1185">Reference proteome</keyword>
<keyword evidence="3" id="KW-0975">Bacterial flagellum</keyword>
<protein>
    <submittedName>
        <fullName evidence="6">Flagellar hook-associated protein FlgL</fullName>
    </submittedName>
</protein>
<dbReference type="PANTHER" id="PTHR42792">
    <property type="entry name" value="FLAGELLIN"/>
    <property type="match status" value="1"/>
</dbReference>
<dbReference type="InterPro" id="IPR046358">
    <property type="entry name" value="Flagellin_C"/>
</dbReference>
<dbReference type="SUPFAM" id="SSF64518">
    <property type="entry name" value="Phase 1 flagellin"/>
    <property type="match status" value="1"/>
</dbReference>
<proteinExistence type="inferred from homology"/>
<feature type="domain" description="Flagellin N-terminal" evidence="4">
    <location>
        <begin position="5"/>
        <end position="140"/>
    </location>
</feature>
<dbReference type="RefSeq" id="WP_379596661.1">
    <property type="nucleotide sequence ID" value="NZ_JBHUDE010000034.1"/>
</dbReference>
<dbReference type="PANTHER" id="PTHR42792:SF1">
    <property type="entry name" value="FLAGELLAR HOOK-ASSOCIATED PROTEIN 3"/>
    <property type="match status" value="1"/>
</dbReference>
<dbReference type="Pfam" id="PF00700">
    <property type="entry name" value="Flagellin_C"/>
    <property type="match status" value="1"/>
</dbReference>
<feature type="domain" description="Flagellin C-terminal" evidence="5">
    <location>
        <begin position="216"/>
        <end position="294"/>
    </location>
</feature>
<evidence type="ECO:0000313" key="7">
    <source>
        <dbReference type="Proteomes" id="UP001597221"/>
    </source>
</evidence>
<evidence type="ECO:0000256" key="2">
    <source>
        <dbReference type="ARBA" id="ARBA00005709"/>
    </source>
</evidence>
<keyword evidence="6" id="KW-0969">Cilium</keyword>
<comment type="subcellular location">
    <subcellularLocation>
        <location evidence="1">Bacterial flagellum</location>
    </subcellularLocation>
</comment>
<dbReference type="InterPro" id="IPR001492">
    <property type="entry name" value="Flagellin"/>
</dbReference>